<organism evidence="2 3">
    <name type="scientific">Halpernia humi</name>
    <dbReference type="NCBI Taxonomy" id="493375"/>
    <lineage>
        <taxon>Bacteria</taxon>
        <taxon>Pseudomonadati</taxon>
        <taxon>Bacteroidota</taxon>
        <taxon>Flavobacteriia</taxon>
        <taxon>Flavobacteriales</taxon>
        <taxon>Weeksellaceae</taxon>
        <taxon>Chryseobacterium group</taxon>
        <taxon>Halpernia</taxon>
    </lineage>
</organism>
<dbReference type="EMBL" id="FNUS01000001">
    <property type="protein sequence ID" value="SEF78838.1"/>
    <property type="molecule type" value="Genomic_DNA"/>
</dbReference>
<evidence type="ECO:0000313" key="2">
    <source>
        <dbReference type="EMBL" id="SEF78838.1"/>
    </source>
</evidence>
<dbReference type="InterPro" id="IPR016040">
    <property type="entry name" value="NAD(P)-bd_dom"/>
</dbReference>
<dbReference type="Gene3D" id="3.40.50.720">
    <property type="entry name" value="NAD(P)-binding Rossmann-like Domain"/>
    <property type="match status" value="1"/>
</dbReference>
<dbReference type="Pfam" id="PF11066">
    <property type="entry name" value="DUF2867"/>
    <property type="match status" value="1"/>
</dbReference>
<accession>A0A1H5UWN6</accession>
<dbReference type="InterPro" id="IPR021295">
    <property type="entry name" value="DUF2867"/>
</dbReference>
<keyword evidence="3" id="KW-1185">Reference proteome</keyword>
<dbReference type="PANTHER" id="PTHR48079:SF6">
    <property type="entry name" value="NAD(P)-BINDING DOMAIN-CONTAINING PROTEIN-RELATED"/>
    <property type="match status" value="1"/>
</dbReference>
<dbReference type="Pfam" id="PF13460">
    <property type="entry name" value="NAD_binding_10"/>
    <property type="match status" value="1"/>
</dbReference>
<evidence type="ECO:0000259" key="1">
    <source>
        <dbReference type="Pfam" id="PF13460"/>
    </source>
</evidence>
<evidence type="ECO:0000313" key="3">
    <source>
        <dbReference type="Proteomes" id="UP000236738"/>
    </source>
</evidence>
<protein>
    <submittedName>
        <fullName evidence="2">Uncharacterized conserved protein YbjT, contains NAD(P)-binding and DUF2867 domains</fullName>
    </submittedName>
</protein>
<dbReference type="AlphaFoldDB" id="A0A1H5UWN6"/>
<reference evidence="3" key="1">
    <citation type="submission" date="2016-10" db="EMBL/GenBank/DDBJ databases">
        <authorList>
            <person name="Varghese N."/>
            <person name="Submissions S."/>
        </authorList>
    </citation>
    <scope>NUCLEOTIDE SEQUENCE [LARGE SCALE GENOMIC DNA]</scope>
    <source>
        <strain evidence="3">DSM 21580</strain>
    </source>
</reference>
<dbReference type="PANTHER" id="PTHR48079">
    <property type="entry name" value="PROTEIN YEEZ"/>
    <property type="match status" value="1"/>
</dbReference>
<dbReference type="GO" id="GO:0005737">
    <property type="term" value="C:cytoplasm"/>
    <property type="evidence" value="ECO:0007669"/>
    <property type="project" value="TreeGrafter"/>
</dbReference>
<dbReference type="Proteomes" id="UP000236738">
    <property type="component" value="Unassembled WGS sequence"/>
</dbReference>
<dbReference type="OrthoDB" id="9774199at2"/>
<dbReference type="InterPro" id="IPR036291">
    <property type="entry name" value="NAD(P)-bd_dom_sf"/>
</dbReference>
<dbReference type="SUPFAM" id="SSF51735">
    <property type="entry name" value="NAD(P)-binding Rossmann-fold domains"/>
    <property type="match status" value="1"/>
</dbReference>
<dbReference type="GO" id="GO:0004029">
    <property type="term" value="F:aldehyde dehydrogenase (NAD+) activity"/>
    <property type="evidence" value="ECO:0007669"/>
    <property type="project" value="TreeGrafter"/>
</dbReference>
<dbReference type="InterPro" id="IPR051783">
    <property type="entry name" value="NAD(P)-dependent_oxidoreduct"/>
</dbReference>
<sequence>MKILLTGVTGYIGKRLLIQLLDDGHHVVCGVRDLPRFNEDFDLRKGSIEVIHTDFLIPETLENIPKDIEAAYYLIHSMSTTTGDFEKMERDSAINFKKFIEKTDAKQVIYLTGIVNNEHLSKHLSSRKQVEETLESSKYALTALRAGIIVGSGSASFEIIRDLVEKLPVMITPIWVKTKCQPIAIRNVIQFLVKSLLNTYTFNKSFDIAGTEVLTYKEMMLKFAEVRKLKRRIITVPVMTPKLSSYWLYFVTSTSYPLAKNLVNSMKIDVVAKENNLAEILGIELLDYKEALELAFDKIKQNDVLSSWYDSFTENFHEKNVWQYMEVPKYGCFRDVKVRKVIDEEKTLDRIFSIGGQNGWYYGDFLWSIRGFIDKLFGGVGLRRGRRNLNYLEAGDTLDFWRVLYANKKEKKLLLFAEMKLPGEAWLEFKIVDGILHQTAIYRPLGLSGRLYWYSVLPFHYFIFNGMINSLVKP</sequence>
<name>A0A1H5UWN6_9FLAO</name>
<proteinExistence type="predicted"/>
<feature type="domain" description="NAD(P)-binding" evidence="1">
    <location>
        <begin position="7"/>
        <end position="146"/>
    </location>
</feature>
<gene>
    <name evidence="2" type="ORF">SAMN05421847_0932</name>
</gene>
<dbReference type="RefSeq" id="WP_103912902.1">
    <property type="nucleotide sequence ID" value="NZ_FNUS01000001.1"/>
</dbReference>